<proteinExistence type="inferred from homology"/>
<feature type="transmembrane region" description="Helical" evidence="6">
    <location>
        <begin position="39"/>
        <end position="63"/>
    </location>
</feature>
<evidence type="ECO:0000256" key="6">
    <source>
        <dbReference type="RuleBase" id="RU363032"/>
    </source>
</evidence>
<dbReference type="PANTHER" id="PTHR30177">
    <property type="entry name" value="GLYCINE BETAINE/L-PROLINE TRANSPORT SYSTEM PERMEASE PROTEIN PROW"/>
    <property type="match status" value="1"/>
</dbReference>
<dbReference type="InterPro" id="IPR035906">
    <property type="entry name" value="MetI-like_sf"/>
</dbReference>
<dbReference type="PANTHER" id="PTHR30177:SF30">
    <property type="entry name" value="GLYCINE BETAINE UPTAKE SYSTEM PERMEASE PROTEIN YEHY"/>
    <property type="match status" value="1"/>
</dbReference>
<dbReference type="InterPro" id="IPR051204">
    <property type="entry name" value="ABC_transp_perm/SBD"/>
</dbReference>
<keyword evidence="5 6" id="KW-0472">Membrane</keyword>
<dbReference type="Pfam" id="PF00528">
    <property type="entry name" value="BPD_transp_1"/>
    <property type="match status" value="1"/>
</dbReference>
<dbReference type="GO" id="GO:0005886">
    <property type="term" value="C:plasma membrane"/>
    <property type="evidence" value="ECO:0007669"/>
    <property type="project" value="UniProtKB-SubCell"/>
</dbReference>
<feature type="domain" description="ABC transmembrane type-1" evidence="7">
    <location>
        <begin position="39"/>
        <end position="218"/>
    </location>
</feature>
<reference evidence="9" key="1">
    <citation type="submission" date="2016-10" db="EMBL/GenBank/DDBJ databases">
        <authorList>
            <person name="Varghese N."/>
            <person name="Submissions S."/>
        </authorList>
    </citation>
    <scope>NUCLEOTIDE SEQUENCE [LARGE SCALE GENOMIC DNA]</scope>
    <source>
        <strain evidence="9">DSM 45079</strain>
    </source>
</reference>
<gene>
    <name evidence="8" type="ORF">SAMN04488563_1573</name>
</gene>
<evidence type="ECO:0000256" key="4">
    <source>
        <dbReference type="ARBA" id="ARBA00022989"/>
    </source>
</evidence>
<keyword evidence="3 6" id="KW-0812">Transmembrane</keyword>
<dbReference type="InterPro" id="IPR000515">
    <property type="entry name" value="MetI-like"/>
</dbReference>
<feature type="transmembrane region" description="Helical" evidence="6">
    <location>
        <begin position="102"/>
        <end position="124"/>
    </location>
</feature>
<evidence type="ECO:0000313" key="8">
    <source>
        <dbReference type="EMBL" id="SDU41296.1"/>
    </source>
</evidence>
<evidence type="ECO:0000256" key="2">
    <source>
        <dbReference type="ARBA" id="ARBA00022448"/>
    </source>
</evidence>
<dbReference type="GO" id="GO:0031460">
    <property type="term" value="P:glycine betaine transport"/>
    <property type="evidence" value="ECO:0007669"/>
    <property type="project" value="TreeGrafter"/>
</dbReference>
<evidence type="ECO:0000259" key="7">
    <source>
        <dbReference type="PROSITE" id="PS50928"/>
    </source>
</evidence>
<feature type="transmembrane region" description="Helical" evidence="6">
    <location>
        <begin position="75"/>
        <end position="96"/>
    </location>
</feature>
<accession>A0A1H2IBH5</accession>
<sequence>MALFGPVHTATLTDSCLVRNDWVCGEYVRTRREDITDALVQHVTITVVSIVIGFAVALVLAVLARRFGWLRGTILGTSTALYTLPSLALFSLLLPFTGISTTTVVVGLVLYSLTILVRGILAGLDSVPADVREAAVGMGYDGFRLLRKVELPLALPAIFASLRVATVSTVALTTVGFIVNHGGLGNLINRGLSSNFHAEVLTASVLCVVLALIADALLLGLQRWLTPWRRTVTA</sequence>
<protein>
    <submittedName>
        <fullName evidence="8">Osmoprotectant transport system permease protein</fullName>
    </submittedName>
</protein>
<keyword evidence="2 6" id="KW-0813">Transport</keyword>
<evidence type="ECO:0000313" key="9">
    <source>
        <dbReference type="Proteomes" id="UP000182977"/>
    </source>
</evidence>
<organism evidence="8 9">
    <name type="scientific">Jiangella alkaliphila</name>
    <dbReference type="NCBI Taxonomy" id="419479"/>
    <lineage>
        <taxon>Bacteria</taxon>
        <taxon>Bacillati</taxon>
        <taxon>Actinomycetota</taxon>
        <taxon>Actinomycetes</taxon>
        <taxon>Jiangellales</taxon>
        <taxon>Jiangellaceae</taxon>
        <taxon>Jiangella</taxon>
    </lineage>
</organism>
<dbReference type="PROSITE" id="PS50928">
    <property type="entry name" value="ABC_TM1"/>
    <property type="match status" value="1"/>
</dbReference>
<comment type="subcellular location">
    <subcellularLocation>
        <location evidence="6">Cell membrane</location>
        <topology evidence="6">Multi-pass membrane protein</topology>
    </subcellularLocation>
    <subcellularLocation>
        <location evidence="1">Membrane</location>
        <topology evidence="1">Multi-pass membrane protein</topology>
    </subcellularLocation>
</comment>
<dbReference type="OrthoDB" id="3233284at2"/>
<evidence type="ECO:0000256" key="5">
    <source>
        <dbReference type="ARBA" id="ARBA00023136"/>
    </source>
</evidence>
<feature type="transmembrane region" description="Helical" evidence="6">
    <location>
        <begin position="153"/>
        <end position="180"/>
    </location>
</feature>
<keyword evidence="4 6" id="KW-1133">Transmembrane helix</keyword>
<dbReference type="STRING" id="419479.SAMN04488563_1573"/>
<dbReference type="EMBL" id="LT629791">
    <property type="protein sequence ID" value="SDU41296.1"/>
    <property type="molecule type" value="Genomic_DNA"/>
</dbReference>
<evidence type="ECO:0000256" key="3">
    <source>
        <dbReference type="ARBA" id="ARBA00022692"/>
    </source>
</evidence>
<dbReference type="Gene3D" id="1.10.3720.10">
    <property type="entry name" value="MetI-like"/>
    <property type="match status" value="1"/>
</dbReference>
<dbReference type="CDD" id="cd06261">
    <property type="entry name" value="TM_PBP2"/>
    <property type="match status" value="1"/>
</dbReference>
<dbReference type="GO" id="GO:0055085">
    <property type="term" value="P:transmembrane transport"/>
    <property type="evidence" value="ECO:0007669"/>
    <property type="project" value="InterPro"/>
</dbReference>
<keyword evidence="9" id="KW-1185">Reference proteome</keyword>
<dbReference type="AlphaFoldDB" id="A0A1H2IBH5"/>
<evidence type="ECO:0000256" key="1">
    <source>
        <dbReference type="ARBA" id="ARBA00004141"/>
    </source>
</evidence>
<dbReference type="RefSeq" id="WP_046767919.1">
    <property type="nucleotide sequence ID" value="NZ_KQ061223.1"/>
</dbReference>
<comment type="similarity">
    <text evidence="6">Belongs to the binding-protein-dependent transport system permease family.</text>
</comment>
<dbReference type="Proteomes" id="UP000182977">
    <property type="component" value="Chromosome I"/>
</dbReference>
<name>A0A1H2IBH5_9ACTN</name>
<dbReference type="SUPFAM" id="SSF161098">
    <property type="entry name" value="MetI-like"/>
    <property type="match status" value="1"/>
</dbReference>
<feature type="transmembrane region" description="Helical" evidence="6">
    <location>
        <begin position="200"/>
        <end position="221"/>
    </location>
</feature>